<dbReference type="InterPro" id="IPR036249">
    <property type="entry name" value="Thioredoxin-like_sf"/>
</dbReference>
<accession>G9WL16</accession>
<keyword evidence="3" id="KW-1185">Reference proteome</keyword>
<dbReference type="Gene3D" id="3.40.30.10">
    <property type="entry name" value="Glutaredoxin"/>
    <property type="match status" value="1"/>
</dbReference>
<dbReference type="Pfam" id="PF03960">
    <property type="entry name" value="ArsC"/>
    <property type="match status" value="1"/>
</dbReference>
<evidence type="ECO:0000313" key="3">
    <source>
        <dbReference type="Proteomes" id="UP000018461"/>
    </source>
</evidence>
<dbReference type="AlphaFoldDB" id="G9WL16"/>
<comment type="caution">
    <text evidence="2">The sequence shown here is derived from an EMBL/GenBank/DDBJ whole genome shotgun (WGS) entry which is preliminary data.</text>
</comment>
<evidence type="ECO:0000256" key="1">
    <source>
        <dbReference type="PROSITE-ProRule" id="PRU01282"/>
    </source>
</evidence>
<dbReference type="SUPFAM" id="SSF52833">
    <property type="entry name" value="Thioredoxin-like"/>
    <property type="match status" value="1"/>
</dbReference>
<dbReference type="NCBIfam" id="TIGR01617">
    <property type="entry name" value="arsC_related"/>
    <property type="match status" value="1"/>
</dbReference>
<organism evidence="2 3">
    <name type="scientific">Oribacterium parvum ACB1</name>
    <dbReference type="NCBI Taxonomy" id="796943"/>
    <lineage>
        <taxon>Bacteria</taxon>
        <taxon>Bacillati</taxon>
        <taxon>Bacillota</taxon>
        <taxon>Clostridia</taxon>
        <taxon>Lachnospirales</taxon>
        <taxon>Lachnospiraceae</taxon>
        <taxon>Oribacterium</taxon>
    </lineage>
</organism>
<proteinExistence type="inferred from homology"/>
<dbReference type="HOGENOM" id="CLU_116644_2_0_9"/>
<comment type="similarity">
    <text evidence="1">Belongs to the ArsC family.</text>
</comment>
<dbReference type="PATRIC" id="fig|796943.3.peg.432"/>
<evidence type="ECO:0000313" key="2">
    <source>
        <dbReference type="EMBL" id="EHL13260.1"/>
    </source>
</evidence>
<dbReference type="RefSeq" id="WP_009535895.1">
    <property type="nucleotide sequence ID" value="NZ_KE148312.1"/>
</dbReference>
<dbReference type="STRING" id="796943.HMPREF9625_02073"/>
<reference evidence="2" key="2">
    <citation type="submission" date="2013-03" db="EMBL/GenBank/DDBJ databases">
        <title>The Genome Sequence of Oribacterium sp. ACB1.</title>
        <authorList>
            <consortium name="The Broad Institute Genomics Platform"/>
            <consortium name="The Broad Institute Genome Sequencing Center for Infectious Disease"/>
            <person name="Earl A."/>
            <person name="Ward D."/>
            <person name="Feldgarden M."/>
            <person name="Gevers D."/>
            <person name="Sizova M."/>
            <person name="Hazen A."/>
            <person name="Epstein S."/>
            <person name="Walker B."/>
            <person name="Young S."/>
            <person name="Zeng Q."/>
            <person name="Gargeya S."/>
            <person name="Fitzgerald M."/>
            <person name="Haas B."/>
            <person name="Abouelleil A."/>
            <person name="Allen A.W."/>
            <person name="Alvarado L."/>
            <person name="Arachchi H.M."/>
            <person name="Berlin A.M."/>
            <person name="Chapman S.B."/>
            <person name="Gainer-Dewar J."/>
            <person name="Goldberg J."/>
            <person name="Griggs A."/>
            <person name="Gujja S."/>
            <person name="Hansen M."/>
            <person name="Howarth C."/>
            <person name="Imamovic A."/>
            <person name="Ireland A."/>
            <person name="Larimer J."/>
            <person name="McCowan C."/>
            <person name="Murphy C."/>
            <person name="Pearson M."/>
            <person name="Poon T.W."/>
            <person name="Priest M."/>
            <person name="Roberts A."/>
            <person name="Saif S."/>
            <person name="Shea T."/>
            <person name="Sisk P."/>
            <person name="Sykes S."/>
            <person name="Wortman J."/>
            <person name="Nusbaum C."/>
            <person name="Birren B."/>
        </authorList>
    </citation>
    <scope>NUCLEOTIDE SEQUENCE [LARGE SCALE GENOMIC DNA]</scope>
    <source>
        <strain evidence="2">ACB1</strain>
    </source>
</reference>
<gene>
    <name evidence="2" type="ORF">HMPREF9625_02073</name>
</gene>
<sequence length="117" mass="13589">MNILIGYDRCSTCKKAEDFLKAEGVSFQKRPIKEEKLSAKEIHEIRERSGLPLKRFFNTSGLVYKAMELKDKLPSMTEEEQEALLATDGMLVKRPIFLYGEKVLVGFKEKEWREAMK</sequence>
<dbReference type="PANTHER" id="PTHR30041">
    <property type="entry name" value="ARSENATE REDUCTASE"/>
    <property type="match status" value="1"/>
</dbReference>
<dbReference type="EMBL" id="AFZC02000002">
    <property type="protein sequence ID" value="EHL13260.1"/>
    <property type="molecule type" value="Genomic_DNA"/>
</dbReference>
<dbReference type="InterPro" id="IPR006504">
    <property type="entry name" value="Tscrpt_reg_Spx/MgsR"/>
</dbReference>
<dbReference type="Proteomes" id="UP000018461">
    <property type="component" value="Unassembled WGS sequence"/>
</dbReference>
<dbReference type="InterPro" id="IPR006660">
    <property type="entry name" value="Arsenate_reductase-like"/>
</dbReference>
<reference evidence="2" key="1">
    <citation type="submission" date="2011-08" db="EMBL/GenBank/DDBJ databases">
        <authorList>
            <consortium name="The Broad Institute Genome Sequencing Platform"/>
            <person name="Earl A."/>
            <person name="Ward D."/>
            <person name="Feldgarden M."/>
            <person name="Gevers D."/>
            <person name="Sizova M."/>
            <person name="Hazen A."/>
            <person name="Epstein S."/>
            <person name="Young S.K."/>
            <person name="Zeng Q."/>
            <person name="Gargeya S."/>
            <person name="Fitzgerald M."/>
            <person name="Haas B."/>
            <person name="Abouelleil A."/>
            <person name="Alvarado L."/>
            <person name="Arachchi H.M."/>
            <person name="Berlin A."/>
            <person name="Brown A."/>
            <person name="Chapman S.B."/>
            <person name="Chen Z."/>
            <person name="Dunbar C."/>
            <person name="Freedman E."/>
            <person name="Gearin G."/>
            <person name="Gellesch M."/>
            <person name="Goldberg J."/>
            <person name="Griggs A."/>
            <person name="Gujja S."/>
            <person name="Heiman D."/>
            <person name="Howarth C."/>
            <person name="Larson L."/>
            <person name="Lui A."/>
            <person name="MacDonald P.J.P."/>
            <person name="Montmayeur A."/>
            <person name="Murphy C."/>
            <person name="Neiman D."/>
            <person name="Pearson M."/>
            <person name="Priest M."/>
            <person name="Roberts A."/>
            <person name="Saif S."/>
            <person name="Shea T."/>
            <person name="Shenoy N."/>
            <person name="Sisk P."/>
            <person name="Stolte C."/>
            <person name="Sykes S."/>
            <person name="Wortman J."/>
            <person name="Nusbaum C."/>
            <person name="Birren B."/>
        </authorList>
    </citation>
    <scope>NUCLEOTIDE SEQUENCE</scope>
    <source>
        <strain evidence="2">ACB1</strain>
    </source>
</reference>
<dbReference type="PROSITE" id="PS51353">
    <property type="entry name" value="ARSC"/>
    <property type="match status" value="1"/>
</dbReference>
<name>G9WL16_9FIRM</name>
<protein>
    <submittedName>
        <fullName evidence="2">Spx/MgsR family transcriptional regulator</fullName>
    </submittedName>
</protein>
<dbReference type="PANTHER" id="PTHR30041:SF8">
    <property type="entry name" value="PROTEIN YFFB"/>
    <property type="match status" value="1"/>
</dbReference>